<proteinExistence type="predicted"/>
<organism evidence="1 2">
    <name type="scientific">Tardibacter chloracetimidivorans</name>
    <dbReference type="NCBI Taxonomy" id="1921510"/>
    <lineage>
        <taxon>Bacteria</taxon>
        <taxon>Pseudomonadati</taxon>
        <taxon>Pseudomonadota</taxon>
        <taxon>Alphaproteobacteria</taxon>
        <taxon>Sphingomonadales</taxon>
        <taxon>Sphingomonadaceae</taxon>
        <taxon>Tardibacter</taxon>
    </lineage>
</organism>
<protein>
    <submittedName>
        <fullName evidence="1">Uncharacterized protein</fullName>
    </submittedName>
</protein>
<dbReference type="STRING" id="1921510.BSL82_03845"/>
<accession>A0A1L3ZSH3</accession>
<evidence type="ECO:0000313" key="1">
    <source>
        <dbReference type="EMBL" id="API58550.1"/>
    </source>
</evidence>
<dbReference type="KEGG" id="sphj:BSL82_03845"/>
<name>A0A1L3ZSH3_9SPHN</name>
<keyword evidence="2" id="KW-1185">Reference proteome</keyword>
<reference evidence="2" key="1">
    <citation type="submission" date="2016-11" db="EMBL/GenBank/DDBJ databases">
        <title>Complete Genome Sequence of alachlor-degrading Sphingomonas sp. strain JJ-A5.</title>
        <authorList>
            <person name="Lee H."/>
            <person name="Ka J.-O."/>
        </authorList>
    </citation>
    <scope>NUCLEOTIDE SEQUENCE [LARGE SCALE GENOMIC DNA]</scope>
    <source>
        <strain evidence="2">JJ-A5</strain>
    </source>
</reference>
<dbReference type="EMBL" id="CP018221">
    <property type="protein sequence ID" value="API58550.1"/>
    <property type="molecule type" value="Genomic_DNA"/>
</dbReference>
<evidence type="ECO:0000313" key="2">
    <source>
        <dbReference type="Proteomes" id="UP000182063"/>
    </source>
</evidence>
<gene>
    <name evidence="1" type="ORF">BSL82_03845</name>
</gene>
<dbReference type="RefSeq" id="WP_072596117.1">
    <property type="nucleotide sequence ID" value="NZ_CP018221.1"/>
</dbReference>
<dbReference type="Proteomes" id="UP000182063">
    <property type="component" value="Chromosome"/>
</dbReference>
<dbReference type="AlphaFoldDB" id="A0A1L3ZSH3"/>
<sequence>MKIDYVPVVIRVDATAAECPTWMRRLHGEYVSPGKRGRWTKDINQAQVFNRKNIPFSEWDAPCFRVVPVTIQPVS</sequence>